<accession>A0A7V0Q7Z8</accession>
<dbReference type="Proteomes" id="UP000886381">
    <property type="component" value="Unassembled WGS sequence"/>
</dbReference>
<sequence length="409" mass="46688">MNIFLSALISTLFLKNIIVENSRLLNQLDIRYLNQTFSGKEYKSDSILINKVLDETFKLYEDKGVIKVHIFPEIKSNVGDTVVLIIHLANEKVNPLINIKFKGIKKTSLRILKKFFSFKNNIFSRRELFSKSSILQSEDILILRGYNFVNLENGVELILNFEEVSSDYIHGIASFSHGTPVIELAAGSQNFLGWMLQPSLSLYYRQNVLDALDFKLFMLFPLEPHYTVGCRVHYEPDGNEYGVYLRRSFIHHSLWVGGEKYRDSYRVNSGVIFNLSPVYVLSNIIMDETRKLSGGGIISIVLGGRAYADVSALFVYNLDSRRVRVETGENYIAGNGLSLRTKVGYGILRVVFYRGIIDISAAGFEFPYKNGIFSLYISPARNLRSFGDYTFSFGFVKRGALFDNIFIFR</sequence>
<dbReference type="AlphaFoldDB" id="A0A7V0Q7Z8"/>
<proteinExistence type="predicted"/>
<protein>
    <submittedName>
        <fullName evidence="1">Uncharacterized protein</fullName>
    </submittedName>
</protein>
<reference evidence="1" key="1">
    <citation type="journal article" date="2020" name="mSystems">
        <title>Genome- and Community-Level Interaction Insights into Carbon Utilization and Element Cycling Functions of Hydrothermarchaeota in Hydrothermal Sediment.</title>
        <authorList>
            <person name="Zhou Z."/>
            <person name="Liu Y."/>
            <person name="Xu W."/>
            <person name="Pan J."/>
            <person name="Luo Z.H."/>
            <person name="Li M."/>
        </authorList>
    </citation>
    <scope>NUCLEOTIDE SEQUENCE [LARGE SCALE GENOMIC DNA]</scope>
    <source>
        <strain evidence="1">HyVt-28</strain>
    </source>
</reference>
<evidence type="ECO:0000313" key="1">
    <source>
        <dbReference type="EMBL" id="HDL60161.1"/>
    </source>
</evidence>
<organism evidence="1">
    <name type="scientific">candidate division WOR-3 bacterium</name>
    <dbReference type="NCBI Taxonomy" id="2052148"/>
    <lineage>
        <taxon>Bacteria</taxon>
        <taxon>Bacteria division WOR-3</taxon>
    </lineage>
</organism>
<name>A0A7V0Q7Z8_UNCW3</name>
<comment type="caution">
    <text evidence="1">The sequence shown here is derived from an EMBL/GenBank/DDBJ whole genome shotgun (WGS) entry which is preliminary data.</text>
</comment>
<dbReference type="EMBL" id="DRDR01000077">
    <property type="protein sequence ID" value="HDL60161.1"/>
    <property type="molecule type" value="Genomic_DNA"/>
</dbReference>
<gene>
    <name evidence="1" type="ORF">ENH14_01765</name>
</gene>